<reference evidence="4" key="1">
    <citation type="submission" date="2020-10" db="EMBL/GenBank/DDBJ databases">
        <authorList>
            <person name="Kadnikov V."/>
            <person name="Beletsky A.V."/>
            <person name="Mardanov A.V."/>
            <person name="Karnachuk O.V."/>
            <person name="Ravin N.V."/>
        </authorList>
    </citation>
    <scope>NUCLEOTIDE SEQUENCE</scope>
    <source>
        <strain evidence="4">Bu02</strain>
    </source>
</reference>
<keyword evidence="1" id="KW-0472">Membrane</keyword>
<keyword evidence="1" id="KW-1133">Transmembrane helix</keyword>
<dbReference type="Pfam" id="PF09977">
    <property type="entry name" value="Tad_C"/>
    <property type="match status" value="1"/>
</dbReference>
<proteinExistence type="predicted"/>
<evidence type="ECO:0000313" key="4">
    <source>
        <dbReference type="EMBL" id="QUL98156.1"/>
    </source>
</evidence>
<name>A0AAT9LAM9_9FIRM</name>
<evidence type="ECO:0000259" key="3">
    <source>
        <dbReference type="Pfam" id="PF13400"/>
    </source>
</evidence>
<dbReference type="EMBL" id="CP062796">
    <property type="protein sequence ID" value="QUL98156.1"/>
    <property type="molecule type" value="Genomic_DNA"/>
</dbReference>
<feature type="domain" description="DUF2134" evidence="2">
    <location>
        <begin position="48"/>
        <end position="137"/>
    </location>
</feature>
<sequence length="322" mass="35289">MIITTVIMVGIIGMVALTIDGGHLYFRHTRLQDIADSAALAAAAKLVETPGDEYEKRREALGAAVRYSELNGLKAGVVDCSLGGYTVGISDGEETGRMTISFSNSLDEIEIQIALDVRSYFARVFSVNFTPVSVKAVVRIGQAKFQKGNLLPVAFFWGDYEPYKLYTLTLSPGSGQKGNYGFLDYKPSNMFREYMTDGYDGTLSVGDVIETYPGVKTGQVRQAIQERISRCRDGCSVSYSGGKVDVNIMPDCPRVVMVPIVSGFFEQQGRGYVTIRGFAKFFIESYDDDAKILTGWFLQEAVSTEFAPGTSGFTTQAIRLVK</sequence>
<protein>
    <recommendedName>
        <fullName evidence="5">Flp pilus-assembly TadG-like N-terminal domain-containing protein</fullName>
    </recommendedName>
</protein>
<evidence type="ECO:0000259" key="2">
    <source>
        <dbReference type="Pfam" id="PF09977"/>
    </source>
</evidence>
<dbReference type="Pfam" id="PF13400">
    <property type="entry name" value="Tad"/>
    <property type="match status" value="1"/>
</dbReference>
<accession>A0AAT9LAM9</accession>
<evidence type="ECO:0008006" key="5">
    <source>
        <dbReference type="Google" id="ProtNLM"/>
    </source>
</evidence>
<reference evidence="4" key="2">
    <citation type="journal article" date="2023" name="Biology">
        <title>Prokaryotic Life Associated with Coal-Fire Gas Vents Revealed by Metagenomics.</title>
        <authorList>
            <person name="Kadnikov V.V."/>
            <person name="Mardanov A.V."/>
            <person name="Beletsky A.V."/>
            <person name="Karnachuk O.V."/>
            <person name="Ravin N.V."/>
        </authorList>
    </citation>
    <scope>NUCLEOTIDE SEQUENCE</scope>
    <source>
        <strain evidence="4">Bu02</strain>
    </source>
</reference>
<organism evidence="4">
    <name type="scientific">Candidatus Fermentithermobacillus carboniphilus</name>
    <dbReference type="NCBI Taxonomy" id="3085328"/>
    <lineage>
        <taxon>Bacteria</taxon>
        <taxon>Bacillati</taxon>
        <taxon>Bacillota</taxon>
        <taxon>Candidatus Fermentithermobacillia</taxon>
        <taxon>Candidatus Fermentithermobacillales</taxon>
        <taxon>Candidatus Fermentithermobacillaceae</taxon>
        <taxon>Candidatus Fermentithermobacillus</taxon>
    </lineage>
</organism>
<evidence type="ECO:0000256" key="1">
    <source>
        <dbReference type="SAM" id="Phobius"/>
    </source>
</evidence>
<feature type="domain" description="Putative Flp pilus-assembly TadG-like N-terminal" evidence="3">
    <location>
        <begin position="3"/>
        <end position="44"/>
    </location>
</feature>
<dbReference type="InterPro" id="IPR028087">
    <property type="entry name" value="Tad_N"/>
</dbReference>
<gene>
    <name evidence="4" type="ORF">IMF26_08940</name>
</gene>
<keyword evidence="1" id="KW-0812">Transmembrane</keyword>
<dbReference type="KEGG" id="fcz:IMF26_08940"/>
<dbReference type="InterPro" id="IPR018705">
    <property type="entry name" value="DUF2134_membrane"/>
</dbReference>
<feature type="transmembrane region" description="Helical" evidence="1">
    <location>
        <begin position="6"/>
        <end position="26"/>
    </location>
</feature>
<dbReference type="AlphaFoldDB" id="A0AAT9LAM9"/>